<feature type="signal peptide" evidence="11">
    <location>
        <begin position="1"/>
        <end position="19"/>
    </location>
</feature>
<dbReference type="EC" id="3.4.23.18" evidence="13"/>
<accession>A0A4Y5UUB5</accession>
<dbReference type="GO" id="GO:0006508">
    <property type="term" value="P:proteolysis"/>
    <property type="evidence" value="ECO:0007669"/>
    <property type="project" value="UniProtKB-KW"/>
</dbReference>
<dbReference type="PRINTS" id="PR00792">
    <property type="entry name" value="PEPSIN"/>
</dbReference>
<dbReference type="PROSITE" id="PS51767">
    <property type="entry name" value="PEPTIDASE_A1"/>
    <property type="match status" value="1"/>
</dbReference>
<keyword evidence="9" id="KW-0325">Glycoprotein</keyword>
<proteinExistence type="evidence at transcript level"/>
<evidence type="ECO:0000256" key="11">
    <source>
        <dbReference type="SAM" id="SignalP"/>
    </source>
</evidence>
<evidence type="ECO:0000256" key="6">
    <source>
        <dbReference type="ARBA" id="ARBA00022750"/>
    </source>
</evidence>
<dbReference type="InterPro" id="IPR021109">
    <property type="entry name" value="Peptidase_aspartic_dom_sf"/>
</dbReference>
<feature type="active site" evidence="10">
    <location>
        <position position="308"/>
    </location>
</feature>
<organism evidence="13">
    <name type="scientific">Evansstolkia leycettana</name>
    <dbReference type="NCBI Taxonomy" id="196907"/>
    <lineage>
        <taxon>Eukaryota</taxon>
        <taxon>Fungi</taxon>
        <taxon>Dikarya</taxon>
        <taxon>Ascomycota</taxon>
        <taxon>Pezizomycotina</taxon>
        <taxon>Eurotiomycetes</taxon>
        <taxon>Eurotiomycetidae</taxon>
        <taxon>Eurotiales</taxon>
        <taxon>Aspergillaceae</taxon>
        <taxon>Evansstolkia</taxon>
    </lineage>
</organism>
<dbReference type="Pfam" id="PF00026">
    <property type="entry name" value="Asp"/>
    <property type="match status" value="1"/>
</dbReference>
<dbReference type="CDD" id="cd06097">
    <property type="entry name" value="Aspergillopepsin_like"/>
    <property type="match status" value="1"/>
</dbReference>
<dbReference type="GO" id="GO:0005576">
    <property type="term" value="C:extracellular region"/>
    <property type="evidence" value="ECO:0007669"/>
    <property type="project" value="UniProtKB-SubCell"/>
</dbReference>
<keyword evidence="7 13" id="KW-0378">Hydrolase</keyword>
<dbReference type="PANTHER" id="PTHR47966:SF23">
    <property type="entry name" value="ASPARTIC ENDOPEPTIDASE, PUTATIVE (AFU_ORTHOLOGUE AFUA_2G15950)-RELATED"/>
    <property type="match status" value="1"/>
</dbReference>
<dbReference type="FunFam" id="2.40.70.10:FF:000024">
    <property type="entry name" value="Endothiapepsin"/>
    <property type="match status" value="1"/>
</dbReference>
<feature type="active site" evidence="10">
    <location>
        <position position="122"/>
    </location>
</feature>
<dbReference type="PANTHER" id="PTHR47966">
    <property type="entry name" value="BETA-SITE APP-CLEAVING ENZYME, ISOFORM A-RELATED"/>
    <property type="match status" value="1"/>
</dbReference>
<evidence type="ECO:0000256" key="3">
    <source>
        <dbReference type="ARBA" id="ARBA00022525"/>
    </source>
</evidence>
<sequence>MRFLISLALLLCLSYDALAVPAPSRPQRKGRSFKVDRIRRRVAHGPSALRKAYAKYGIVPTHFGLDLLDFEPIDPHQSSSTAVDDVAQPAETGAVSASAVQGGAEFVSPVTIGGQKVVMDFDTGSSDMWVISTNSPAAAQQGHTVFDPAKSTTFKTLDGATFNITYGDQSFANGIVGMDTVDIGGATVTNQAIGLPTQLSQTFIEDTASNGLVGLAFSNINTVRPQQQKTFFDNVAASLDEPVMTASLKADGTGVYEFGTIDQTKFQGNMVNVSVDPTNGFWQFQSAEFAVGNGALQQITTAPTAIADTGTTLMLSSPEVVMAYYSQVQGAVLANGVGGFIYPCNTQLPDLSVAVGGETLATIPGSLLTFSQVGVNTTTGQPVCFGGLQSNQGSSLQIYGDVFLKSMFVVFDKRGPSLGFASPA</sequence>
<reference evidence="13" key="1">
    <citation type="submission" date="2018-10" db="EMBL/GenBank/DDBJ databases">
        <authorList>
            <person name="Guo Y."/>
        </authorList>
    </citation>
    <scope>NUCLEOTIDE SEQUENCE</scope>
</reference>
<keyword evidence="3" id="KW-0964">Secreted</keyword>
<evidence type="ECO:0000256" key="8">
    <source>
        <dbReference type="ARBA" id="ARBA00023145"/>
    </source>
</evidence>
<dbReference type="AlphaFoldDB" id="A0A4Y5UUB5"/>
<evidence type="ECO:0000256" key="9">
    <source>
        <dbReference type="ARBA" id="ARBA00023180"/>
    </source>
</evidence>
<dbReference type="SUPFAM" id="SSF50630">
    <property type="entry name" value="Acid proteases"/>
    <property type="match status" value="1"/>
</dbReference>
<evidence type="ECO:0000256" key="5">
    <source>
        <dbReference type="ARBA" id="ARBA00022729"/>
    </source>
</evidence>
<name>A0A4Y5UUB5_9EURO</name>
<dbReference type="Gene3D" id="2.40.70.10">
    <property type="entry name" value="Acid Proteases"/>
    <property type="match status" value="2"/>
</dbReference>
<evidence type="ECO:0000259" key="12">
    <source>
        <dbReference type="PROSITE" id="PS51767"/>
    </source>
</evidence>
<feature type="chain" id="PRO_5021405475" evidence="11">
    <location>
        <begin position="20"/>
        <end position="424"/>
    </location>
</feature>
<feature type="domain" description="Peptidase A1" evidence="12">
    <location>
        <begin position="106"/>
        <end position="421"/>
    </location>
</feature>
<evidence type="ECO:0000256" key="10">
    <source>
        <dbReference type="PIRSR" id="PIRSR601461-1"/>
    </source>
</evidence>
<keyword evidence="4 13" id="KW-0645">Protease</keyword>
<comment type="similarity">
    <text evidence="2">Belongs to the peptidase A1 family.</text>
</comment>
<comment type="subcellular location">
    <subcellularLocation>
        <location evidence="1">Secreted</location>
    </subcellularLocation>
</comment>
<dbReference type="EMBL" id="MK108371">
    <property type="protein sequence ID" value="QDD56410.1"/>
    <property type="molecule type" value="mRNA"/>
</dbReference>
<dbReference type="InterPro" id="IPR034163">
    <property type="entry name" value="Aspergillopepsin-like_cat_dom"/>
</dbReference>
<dbReference type="InterPro" id="IPR001461">
    <property type="entry name" value="Aspartic_peptidase_A1"/>
</dbReference>
<evidence type="ECO:0000256" key="7">
    <source>
        <dbReference type="ARBA" id="ARBA00022801"/>
    </source>
</evidence>
<gene>
    <name evidence="13" type="primary">apa1</name>
</gene>
<evidence type="ECO:0000256" key="4">
    <source>
        <dbReference type="ARBA" id="ARBA00022670"/>
    </source>
</evidence>
<evidence type="ECO:0000256" key="2">
    <source>
        <dbReference type="ARBA" id="ARBA00007447"/>
    </source>
</evidence>
<evidence type="ECO:0000256" key="1">
    <source>
        <dbReference type="ARBA" id="ARBA00004613"/>
    </source>
</evidence>
<protein>
    <submittedName>
        <fullName evidence="13">Aspartic protease APA1</fullName>
        <ecNumber evidence="13">3.4.23.18</ecNumber>
    </submittedName>
</protein>
<dbReference type="FunFam" id="2.40.70.10:FF:000026">
    <property type="entry name" value="Endothiapepsin"/>
    <property type="match status" value="1"/>
</dbReference>
<dbReference type="GO" id="GO:0004190">
    <property type="term" value="F:aspartic-type endopeptidase activity"/>
    <property type="evidence" value="ECO:0007669"/>
    <property type="project" value="UniProtKB-KW"/>
</dbReference>
<keyword evidence="5 11" id="KW-0732">Signal</keyword>
<evidence type="ECO:0000313" key="13">
    <source>
        <dbReference type="EMBL" id="QDD56410.1"/>
    </source>
</evidence>
<dbReference type="InterPro" id="IPR033121">
    <property type="entry name" value="PEPTIDASE_A1"/>
</dbReference>
<keyword evidence="6" id="KW-0064">Aspartyl protease</keyword>
<keyword evidence="8" id="KW-0865">Zymogen</keyword>